<proteinExistence type="predicted"/>
<dbReference type="EMBL" id="JAPEUX010000002">
    <property type="protein sequence ID" value="KAJ4357769.1"/>
    <property type="molecule type" value="Genomic_DNA"/>
</dbReference>
<dbReference type="InterPro" id="IPR002818">
    <property type="entry name" value="DJ-1/PfpI"/>
</dbReference>
<sequence length="255" mass="27817">MPSPSSRGYTSFPSSADLFYFCTTSSTSEEDLNIHYAPPSKSSLKIGVLIFGNEQIQMMDLAVVDLLAKIGRNGLTRLNAPAAAQDQAVDELDIRYVNESGEGSFAITSGARMPVTNSFDDAPQFDILVIPGSFSASELPVSATAFLTTQSASPGMTAVFCVSSGILRLAQSGVLYQKRATGPPSLLRTLRQRYPDTIWQNMPWTRHDHLWSSTSAISALDMVAAWMREYFWDRRDAVQFGLTAAGIAPLDEDDE</sequence>
<gene>
    <name evidence="2" type="ORF">N0V89_002345</name>
</gene>
<dbReference type="SUPFAM" id="SSF52317">
    <property type="entry name" value="Class I glutamine amidotransferase-like"/>
    <property type="match status" value="1"/>
</dbReference>
<protein>
    <recommendedName>
        <fullName evidence="1">DJ-1/PfpI domain-containing protein</fullName>
    </recommendedName>
</protein>
<dbReference type="PANTHER" id="PTHR43130">
    <property type="entry name" value="ARAC-FAMILY TRANSCRIPTIONAL REGULATOR"/>
    <property type="match status" value="1"/>
</dbReference>
<reference evidence="2" key="1">
    <citation type="submission" date="2022-10" db="EMBL/GenBank/DDBJ databases">
        <title>Tapping the CABI collections for fungal endophytes: first genome assemblies for Collariella, Neodidymelliopsis, Ascochyta clinopodiicola, Didymella pomorum, Didymosphaeria variabile, Neocosmospora piperis and Neocucurbitaria cava.</title>
        <authorList>
            <person name="Hill R."/>
        </authorList>
    </citation>
    <scope>NUCLEOTIDE SEQUENCE</scope>
    <source>
        <strain evidence="2">IMI 356815</strain>
    </source>
</reference>
<name>A0A9W8XSH9_9PLEO</name>
<evidence type="ECO:0000313" key="3">
    <source>
        <dbReference type="Proteomes" id="UP001140513"/>
    </source>
</evidence>
<dbReference type="InterPro" id="IPR029062">
    <property type="entry name" value="Class_I_gatase-like"/>
</dbReference>
<dbReference type="Proteomes" id="UP001140513">
    <property type="component" value="Unassembled WGS sequence"/>
</dbReference>
<dbReference type="AlphaFoldDB" id="A0A9W8XSH9"/>
<organism evidence="2 3">
    <name type="scientific">Didymosphaeria variabile</name>
    <dbReference type="NCBI Taxonomy" id="1932322"/>
    <lineage>
        <taxon>Eukaryota</taxon>
        <taxon>Fungi</taxon>
        <taxon>Dikarya</taxon>
        <taxon>Ascomycota</taxon>
        <taxon>Pezizomycotina</taxon>
        <taxon>Dothideomycetes</taxon>
        <taxon>Pleosporomycetidae</taxon>
        <taxon>Pleosporales</taxon>
        <taxon>Massarineae</taxon>
        <taxon>Didymosphaeriaceae</taxon>
        <taxon>Didymosphaeria</taxon>
    </lineage>
</organism>
<dbReference type="PANTHER" id="PTHR43130:SF7">
    <property type="entry name" value="DJ-1_PFPI DOMAIN-CONTAINING PROTEIN"/>
    <property type="match status" value="1"/>
</dbReference>
<evidence type="ECO:0000313" key="2">
    <source>
        <dbReference type="EMBL" id="KAJ4357769.1"/>
    </source>
</evidence>
<dbReference type="InterPro" id="IPR052158">
    <property type="entry name" value="INH-QAR"/>
</dbReference>
<dbReference type="GeneID" id="80905875"/>
<keyword evidence="3" id="KW-1185">Reference proteome</keyword>
<dbReference type="Pfam" id="PF01965">
    <property type="entry name" value="DJ-1_PfpI"/>
    <property type="match status" value="1"/>
</dbReference>
<dbReference type="RefSeq" id="XP_056074628.1">
    <property type="nucleotide sequence ID" value="XM_056211155.1"/>
</dbReference>
<dbReference type="Gene3D" id="3.40.50.880">
    <property type="match status" value="1"/>
</dbReference>
<dbReference type="OrthoDB" id="543156at2759"/>
<evidence type="ECO:0000259" key="1">
    <source>
        <dbReference type="Pfam" id="PF01965"/>
    </source>
</evidence>
<comment type="caution">
    <text evidence="2">The sequence shown here is derived from an EMBL/GenBank/DDBJ whole genome shotgun (WGS) entry which is preliminary data.</text>
</comment>
<feature type="domain" description="DJ-1/PfpI" evidence="1">
    <location>
        <begin position="91"/>
        <end position="227"/>
    </location>
</feature>
<accession>A0A9W8XSH9</accession>